<accession>A0ABQ9FUQ6</accession>
<keyword evidence="3" id="KW-0328">Glycosyltransferase</keyword>
<evidence type="ECO:0000256" key="1">
    <source>
        <dbReference type="ARBA" id="ARBA00004389"/>
    </source>
</evidence>
<dbReference type="Proteomes" id="UP001217089">
    <property type="component" value="Unassembled WGS sequence"/>
</dbReference>
<keyword evidence="8 9" id="KW-0472">Membrane</keyword>
<keyword evidence="11" id="KW-1185">Reference proteome</keyword>
<evidence type="ECO:0000256" key="8">
    <source>
        <dbReference type="ARBA" id="ARBA00023136"/>
    </source>
</evidence>
<name>A0ABQ9FUQ6_TEGGR</name>
<evidence type="ECO:0000256" key="2">
    <source>
        <dbReference type="ARBA" id="ARBA00004922"/>
    </source>
</evidence>
<dbReference type="InterPro" id="IPR026051">
    <property type="entry name" value="ALG1-like"/>
</dbReference>
<evidence type="ECO:0000256" key="5">
    <source>
        <dbReference type="ARBA" id="ARBA00022692"/>
    </source>
</evidence>
<keyword evidence="6" id="KW-0256">Endoplasmic reticulum</keyword>
<evidence type="ECO:0000256" key="6">
    <source>
        <dbReference type="ARBA" id="ARBA00022824"/>
    </source>
</evidence>
<dbReference type="Gene3D" id="3.40.50.2000">
    <property type="entry name" value="Glycogen Phosphorylase B"/>
    <property type="match status" value="1"/>
</dbReference>
<keyword evidence="5 9" id="KW-0812">Transmembrane</keyword>
<evidence type="ECO:0000313" key="10">
    <source>
        <dbReference type="EMBL" id="KAJ8319455.1"/>
    </source>
</evidence>
<evidence type="ECO:0000256" key="3">
    <source>
        <dbReference type="ARBA" id="ARBA00022676"/>
    </source>
</evidence>
<evidence type="ECO:0000256" key="7">
    <source>
        <dbReference type="ARBA" id="ARBA00022989"/>
    </source>
</evidence>
<comment type="pathway">
    <text evidence="2">Protein modification; protein glycosylation.</text>
</comment>
<dbReference type="PANTHER" id="PTHR13036:SF0">
    <property type="entry name" value="CHITOBIOSYLDIPHOSPHODOLICHOL BETA-MANNOSYLTRANSFERASE"/>
    <property type="match status" value="1"/>
</dbReference>
<evidence type="ECO:0000256" key="9">
    <source>
        <dbReference type="SAM" id="Phobius"/>
    </source>
</evidence>
<reference evidence="10 11" key="1">
    <citation type="submission" date="2022-12" db="EMBL/GenBank/DDBJ databases">
        <title>Chromosome-level genome of Tegillarca granosa.</title>
        <authorList>
            <person name="Kim J."/>
        </authorList>
    </citation>
    <scope>NUCLEOTIDE SEQUENCE [LARGE SCALE GENOMIC DNA]</scope>
    <source>
        <strain evidence="10">Teg-2019</strain>
        <tissue evidence="10">Adductor muscle</tissue>
    </source>
</reference>
<dbReference type="PANTHER" id="PTHR13036">
    <property type="entry name" value="BETA1,4 MANNOSYLTRANSFERASE"/>
    <property type="match status" value="1"/>
</dbReference>
<comment type="subcellular location">
    <subcellularLocation>
        <location evidence="1">Endoplasmic reticulum membrane</location>
        <topology evidence="1">Single-pass membrane protein</topology>
    </subcellularLocation>
</comment>
<dbReference type="EMBL" id="JARBDR010000214">
    <property type="protein sequence ID" value="KAJ8319455.1"/>
    <property type="molecule type" value="Genomic_DNA"/>
</dbReference>
<dbReference type="SUPFAM" id="SSF53756">
    <property type="entry name" value="UDP-Glycosyltransferase/glycogen phosphorylase"/>
    <property type="match status" value="1"/>
</dbReference>
<proteinExistence type="predicted"/>
<feature type="transmembrane region" description="Helical" evidence="9">
    <location>
        <begin position="6"/>
        <end position="24"/>
    </location>
</feature>
<keyword evidence="4" id="KW-0808">Transferase</keyword>
<protein>
    <recommendedName>
        <fullName evidence="12">Chitobiosyldiphosphodolichol beta-mannosyltransferase</fullName>
    </recommendedName>
</protein>
<comment type="caution">
    <text evidence="10">The sequence shown here is derived from an EMBL/GenBank/DDBJ whole genome shotgun (WGS) entry which is preliminary data.</text>
</comment>
<evidence type="ECO:0000313" key="11">
    <source>
        <dbReference type="Proteomes" id="UP001217089"/>
    </source>
</evidence>
<feature type="transmembrane region" description="Helical" evidence="9">
    <location>
        <begin position="100"/>
        <end position="121"/>
    </location>
</feature>
<sequence>MNMLFIGPFFYVFPLVLVMLYIALNYFVQGRKYVCVVVLGDIGRSPRMQYHSLSLAKEQYNVDLIGYGGSKCHRDVTYNPKIHIRQIAEPPVFVNYMPRLLAYILKVIWQTVTLGMTLLLIPKCGYVLIQNPPCIPTIAIAWFSCLLRGSKLIIDWHNYGYTILGLTLGQQNKLVRFSKWYEGFFGKFSSANICVTKAMKEDLKSNWNINAVTMYDRPPEIFKEADIQQKHKLFLELSKEYPVFLQSNEVQSTTFTVKTGDNEVKLKTDRPLLLVSSTSWTEDEDFGILLTALEGYEEKSSTDNSFPDILCVITGSADLGVCLHKSSSGLDLPMKVVDMFGCGLPVCAIHYNCLSELVQDKTNGCIFRDSNELTSLLQVCTYQDFQDTLLDL</sequence>
<gene>
    <name evidence="10" type="ORF">KUTeg_004546</name>
</gene>
<evidence type="ECO:0008006" key="12">
    <source>
        <dbReference type="Google" id="ProtNLM"/>
    </source>
</evidence>
<organism evidence="10 11">
    <name type="scientific">Tegillarca granosa</name>
    <name type="common">Malaysian cockle</name>
    <name type="synonym">Anadara granosa</name>
    <dbReference type="NCBI Taxonomy" id="220873"/>
    <lineage>
        <taxon>Eukaryota</taxon>
        <taxon>Metazoa</taxon>
        <taxon>Spiralia</taxon>
        <taxon>Lophotrochozoa</taxon>
        <taxon>Mollusca</taxon>
        <taxon>Bivalvia</taxon>
        <taxon>Autobranchia</taxon>
        <taxon>Pteriomorphia</taxon>
        <taxon>Arcoida</taxon>
        <taxon>Arcoidea</taxon>
        <taxon>Arcidae</taxon>
        <taxon>Tegillarca</taxon>
    </lineage>
</organism>
<keyword evidence="7 9" id="KW-1133">Transmembrane helix</keyword>
<evidence type="ECO:0000256" key="4">
    <source>
        <dbReference type="ARBA" id="ARBA00022679"/>
    </source>
</evidence>